<accession>Q500I6</accession>
<dbReference type="KEGG" id="psb:Psyr_0112"/>
<reference evidence="1 2" key="1">
    <citation type="journal article" date="2005" name="Proc. Natl. Acad. Sci. U.S.A.">
        <title>Comparison of the complete genome sequences of Pseudomonas syringae pv. syringae B728a and pv. tomato DC3000.</title>
        <authorList>
            <person name="Feil H."/>
            <person name="Feil W.S."/>
            <person name="Chain P."/>
            <person name="Larimer F."/>
            <person name="Dibartolo G."/>
            <person name="Copeland A."/>
            <person name="Lykidis A."/>
            <person name="Trong S."/>
            <person name="Nolan M."/>
            <person name="Goltsman E."/>
            <person name="Thiel J."/>
            <person name="Malfatti S."/>
            <person name="Loper J.E."/>
            <person name="Lapidus A."/>
            <person name="Detter J.C."/>
            <person name="Land M."/>
            <person name="Richardson P.M."/>
            <person name="Kyrpides N.C."/>
            <person name="Ivanova N."/>
            <person name="Lindow S.E."/>
        </authorList>
    </citation>
    <scope>NUCLEOTIDE SEQUENCE [LARGE SCALE GENOMIC DNA]</scope>
    <source>
        <strain evidence="1 2">B728a</strain>
    </source>
</reference>
<proteinExistence type="predicted"/>
<dbReference type="OrthoDB" id="9798761at2"/>
<dbReference type="AlphaFoldDB" id="Q500I6"/>
<dbReference type="eggNOG" id="COG1479">
    <property type="taxonomic scope" value="Bacteria"/>
</dbReference>
<dbReference type="HOGENOM" id="CLU_1968703_0_0_6"/>
<name>Q500I6_PSEU2</name>
<protein>
    <submittedName>
        <fullName evidence="1">Uncharacterized protein</fullName>
    </submittedName>
</protein>
<gene>
    <name evidence="1" type="ordered locus">Psyr_0112</name>
</gene>
<dbReference type="EMBL" id="CP000075">
    <property type="protein sequence ID" value="AAY35186.1"/>
    <property type="molecule type" value="Genomic_DNA"/>
</dbReference>
<sequence>MNIEHSAASPAWGMHSGVKPPLSFCRNALCRPERIRMSHSELCLKPIHELLADENGKPTQFWIPAYQRGCRWKPLQVTQLLEDIREFSQRRNPQPEEFYCLQPLEIKATEQRKKCQIGVATQLDNNF</sequence>
<organism evidence="1 2">
    <name type="scientific">Pseudomonas syringae pv. syringae (strain B728a)</name>
    <dbReference type="NCBI Taxonomy" id="205918"/>
    <lineage>
        <taxon>Bacteria</taxon>
        <taxon>Pseudomonadati</taxon>
        <taxon>Pseudomonadota</taxon>
        <taxon>Gammaproteobacteria</taxon>
        <taxon>Pseudomonadales</taxon>
        <taxon>Pseudomonadaceae</taxon>
        <taxon>Pseudomonas</taxon>
        <taxon>Pseudomonas syringae</taxon>
    </lineage>
</organism>
<dbReference type="PATRIC" id="fig|205918.7.peg.107"/>
<dbReference type="Proteomes" id="UP000000426">
    <property type="component" value="Chromosome"/>
</dbReference>
<evidence type="ECO:0000313" key="1">
    <source>
        <dbReference type="EMBL" id="AAY35186.1"/>
    </source>
</evidence>
<evidence type="ECO:0000313" key="2">
    <source>
        <dbReference type="Proteomes" id="UP000000426"/>
    </source>
</evidence>